<comment type="caution">
    <text evidence="1">The sequence shown here is derived from an EMBL/GenBank/DDBJ whole genome shotgun (WGS) entry which is preliminary data.</text>
</comment>
<evidence type="ECO:0000313" key="2">
    <source>
        <dbReference type="Proteomes" id="UP000095552"/>
    </source>
</evidence>
<accession>A0A1E5T241</accession>
<dbReference type="AlphaFoldDB" id="A0A1E5T241"/>
<dbReference type="PANTHER" id="PTHR37841">
    <property type="entry name" value="GLR2918 PROTEIN"/>
    <property type="match status" value="1"/>
</dbReference>
<dbReference type="Pfam" id="PF14903">
    <property type="entry name" value="WG_beta_rep"/>
    <property type="match status" value="8"/>
</dbReference>
<dbReference type="EMBL" id="MDGQ01000005">
    <property type="protein sequence ID" value="OEK05445.1"/>
    <property type="molecule type" value="Genomic_DNA"/>
</dbReference>
<dbReference type="InterPro" id="IPR032774">
    <property type="entry name" value="WG_beta_rep"/>
</dbReference>
<proteinExistence type="predicted"/>
<name>A0A1E5T241_9BACT</name>
<evidence type="ECO:0008006" key="3">
    <source>
        <dbReference type="Google" id="ProtNLM"/>
    </source>
</evidence>
<dbReference type="STRING" id="1563681.BFP71_18855"/>
<dbReference type="SUPFAM" id="SSF69360">
    <property type="entry name" value="Cell wall binding repeat"/>
    <property type="match status" value="1"/>
</dbReference>
<dbReference type="RefSeq" id="WP_069836949.1">
    <property type="nucleotide sequence ID" value="NZ_MDGQ01000005.1"/>
</dbReference>
<dbReference type="OrthoDB" id="2485468at2"/>
<sequence>MHPIRLLLFLVALPFLTLSLSAQKYESFSANGKYGIKNTLTGNTVVDAQFESVGWSKGSIALSDGFTGAQQNEKWALYKLDGTKLTDHLYAELYPFIDGLFIVAKRSSGSILLSYGIINSKGKTVLPHGYTNLEPYDGTIIVTKQLASVYRKGVLSPNGKTLIPIEFSTVKGVEKGLFEVKNNKGRAALYDNNGKALTAFDFESIKSLNDQFLEVVSYGRLGLIDKKGNTIVEPIYKSITSVNGKTRALPFTKWDYYSSGSFQRSLFFDQIDFVRNDAFAVNSAGNMGLLNSTGEFINYKPGFNFKRTSNGLSIVKEIRTGFSGVIDATGKQIVPLNYDSLVITDDLVFVQTRNENSQYWNVLSRKGKKQSLYEYDRISKMQNGVIEASRNRKYGFLDPKTGKESSPFFYDSISPFKNGLAVVGYQNSFGAINAKGNWVITPYSDSLSILGNRVLSKQGSEYKVFSLEGKLLTNSYYQLVPLPLGYYQNEADGLVLYNDLNKRLLEPNYDVITAVSSDLYLLTRDSLRFLYRPSDKSDYRLDDGIQFLGQYYSGYFPVKIDDQWGYLNSEGQLKIANRYEAVGTFSEGLFSVKVIGKWAFLDENENFVIQPIYEEVDQFTNGLCVVKGPNGYGMIDRSGKEILALKYAKIERKDGFILLMKNELLGIADVQGKLTKDPQFDNITALKEGFFLVERAGLKGIININGEDVVPIVYENIIQNGDQFLASESATWHVIDLK</sequence>
<dbReference type="PANTHER" id="PTHR37841:SF1">
    <property type="entry name" value="DUF3298 DOMAIN-CONTAINING PROTEIN"/>
    <property type="match status" value="1"/>
</dbReference>
<evidence type="ECO:0000313" key="1">
    <source>
        <dbReference type="EMBL" id="OEK05445.1"/>
    </source>
</evidence>
<gene>
    <name evidence="1" type="ORF">BFP71_18855</name>
</gene>
<keyword evidence="2" id="KW-1185">Reference proteome</keyword>
<organism evidence="1 2">
    <name type="scientific">Roseivirga misakiensis</name>
    <dbReference type="NCBI Taxonomy" id="1563681"/>
    <lineage>
        <taxon>Bacteria</taxon>
        <taxon>Pseudomonadati</taxon>
        <taxon>Bacteroidota</taxon>
        <taxon>Cytophagia</taxon>
        <taxon>Cytophagales</taxon>
        <taxon>Roseivirgaceae</taxon>
        <taxon>Roseivirga</taxon>
    </lineage>
</organism>
<protein>
    <recommendedName>
        <fullName evidence="3">WG repeat-containing protein</fullName>
    </recommendedName>
</protein>
<reference evidence="1 2" key="1">
    <citation type="submission" date="2016-08" db="EMBL/GenBank/DDBJ databases">
        <title>Draft genome of Fabibacter sp. strain SK-8.</title>
        <authorList>
            <person name="Wong S.-K."/>
            <person name="Hamasaki K."/>
            <person name="Yoshizawa S."/>
        </authorList>
    </citation>
    <scope>NUCLEOTIDE SEQUENCE [LARGE SCALE GENOMIC DNA]</scope>
    <source>
        <strain evidence="1 2">SK-8</strain>
    </source>
</reference>
<dbReference type="Proteomes" id="UP000095552">
    <property type="component" value="Unassembled WGS sequence"/>
</dbReference>